<proteinExistence type="predicted"/>
<dbReference type="AlphaFoldDB" id="A0A0N0GXU2"/>
<keyword evidence="3" id="KW-1185">Reference proteome</keyword>
<sequence length="242" mass="25470">MADSPYSFAKADSGSWPLGRPEDDCCTGCPIREGCALAADTYVVCPITGSTPPPPPPAHVPAADAFTDEPAARRFDITDVASRGVEAALSGAFGFGWTDVATALIERSAVWDSDGNRVDWARLQIKRNLLCIAVATAAPIGDHTATVWIANALRTYSISAVFVPAGMALGVVMPVIVGQFVPGIGGLCRAAVGVTAFVGRATWRFLTSRMGWVVTRPAIWAVICGLATATWRFVVYRLTGAV</sequence>
<gene>
    <name evidence="2" type="ORF">ADL29_25235</name>
</gene>
<dbReference type="PATRIC" id="fig|66876.3.peg.5537"/>
<dbReference type="Proteomes" id="UP000037982">
    <property type="component" value="Unassembled WGS sequence"/>
</dbReference>
<accession>A0A0N0GXU2</accession>
<evidence type="ECO:0000313" key="3">
    <source>
        <dbReference type="Proteomes" id="UP000037982"/>
    </source>
</evidence>
<organism evidence="2 3">
    <name type="scientific">Streptomyces chattanoogensis</name>
    <dbReference type="NCBI Taxonomy" id="66876"/>
    <lineage>
        <taxon>Bacteria</taxon>
        <taxon>Bacillati</taxon>
        <taxon>Actinomycetota</taxon>
        <taxon>Actinomycetes</taxon>
        <taxon>Kitasatosporales</taxon>
        <taxon>Streptomycetaceae</taxon>
        <taxon>Streptomyces</taxon>
    </lineage>
</organism>
<keyword evidence="1" id="KW-0812">Transmembrane</keyword>
<protein>
    <submittedName>
        <fullName evidence="2">Uncharacterized protein</fullName>
    </submittedName>
</protein>
<dbReference type="RefSeq" id="WP_053925879.1">
    <property type="nucleotide sequence ID" value="NZ_LGKG01000150.1"/>
</dbReference>
<comment type="caution">
    <text evidence="2">The sequence shown here is derived from an EMBL/GenBank/DDBJ whole genome shotgun (WGS) entry which is preliminary data.</text>
</comment>
<reference evidence="3" key="1">
    <citation type="submission" date="2015-07" db="EMBL/GenBank/DDBJ databases">
        <authorList>
            <person name="Ju K.-S."/>
            <person name="Doroghazi J.R."/>
            <person name="Metcalf W.W."/>
        </authorList>
    </citation>
    <scope>NUCLEOTIDE SEQUENCE [LARGE SCALE GENOMIC DNA]</scope>
    <source>
        <strain evidence="3">NRRL ISP-5002</strain>
    </source>
</reference>
<feature type="transmembrane region" description="Helical" evidence="1">
    <location>
        <begin position="156"/>
        <end position="177"/>
    </location>
</feature>
<dbReference type="EMBL" id="LGKG01000150">
    <property type="protein sequence ID" value="KPC61262.1"/>
    <property type="molecule type" value="Genomic_DNA"/>
</dbReference>
<evidence type="ECO:0000313" key="2">
    <source>
        <dbReference type="EMBL" id="KPC61262.1"/>
    </source>
</evidence>
<name>A0A0N0GXU2_9ACTN</name>
<keyword evidence="1" id="KW-1133">Transmembrane helix</keyword>
<evidence type="ECO:0000256" key="1">
    <source>
        <dbReference type="SAM" id="Phobius"/>
    </source>
</evidence>
<keyword evidence="1" id="KW-0472">Membrane</keyword>
<feature type="transmembrane region" description="Helical" evidence="1">
    <location>
        <begin position="218"/>
        <end position="238"/>
    </location>
</feature>